<dbReference type="EMBL" id="JAUSWJ010000001">
    <property type="protein sequence ID" value="MDQ0516098.1"/>
    <property type="molecule type" value="Genomic_DNA"/>
</dbReference>
<dbReference type="PROSITE" id="PS50113">
    <property type="entry name" value="PAC"/>
    <property type="match status" value="1"/>
</dbReference>
<dbReference type="PROSITE" id="PS50887">
    <property type="entry name" value="GGDEF"/>
    <property type="match status" value="1"/>
</dbReference>
<evidence type="ECO:0000259" key="7">
    <source>
        <dbReference type="PROSITE" id="PS50112"/>
    </source>
</evidence>
<feature type="transmembrane region" description="Helical" evidence="6">
    <location>
        <begin position="44"/>
        <end position="62"/>
    </location>
</feature>
<feature type="domain" description="GGDEF" evidence="10">
    <location>
        <begin position="380"/>
        <end position="513"/>
    </location>
</feature>
<evidence type="ECO:0000256" key="1">
    <source>
        <dbReference type="ARBA" id="ARBA00004651"/>
    </source>
</evidence>
<evidence type="ECO:0000256" key="2">
    <source>
        <dbReference type="ARBA" id="ARBA00022475"/>
    </source>
</evidence>
<evidence type="ECO:0000259" key="8">
    <source>
        <dbReference type="PROSITE" id="PS50113"/>
    </source>
</evidence>
<dbReference type="Gene3D" id="3.20.20.450">
    <property type="entry name" value="EAL domain"/>
    <property type="match status" value="1"/>
</dbReference>
<dbReference type="InterPro" id="IPR029787">
    <property type="entry name" value="Nucleotide_cyclase"/>
</dbReference>
<dbReference type="Pfam" id="PF08447">
    <property type="entry name" value="PAS_3"/>
    <property type="match status" value="1"/>
</dbReference>
<dbReference type="CDD" id="cd01949">
    <property type="entry name" value="GGDEF"/>
    <property type="match status" value="1"/>
</dbReference>
<dbReference type="InterPro" id="IPR000160">
    <property type="entry name" value="GGDEF_dom"/>
</dbReference>
<feature type="domain" description="PAC" evidence="8">
    <location>
        <begin position="294"/>
        <end position="344"/>
    </location>
</feature>
<dbReference type="InterPro" id="IPR011620">
    <property type="entry name" value="Sig_transdc_His_kinase_LytS_TM"/>
</dbReference>
<dbReference type="InterPro" id="IPR052155">
    <property type="entry name" value="Biofilm_reg_signaling"/>
</dbReference>
<sequence>MDEVHFHLVFDGLLRSAAIFAALIIFLAYIIARLGSHDVPLQRLGCGLAFGLFSAVCMVWPIGSENGFLLDVRAVPLVLSAPFFGLPAGLLTLVIAAGSRVALGGAGTAPGVAVIILAFCGSAIAALWRGWGPSAASEPRKPVSLGMGVFLAIWATASMALPSIVSSLDQATASISFFAATKAVIAVIPLLTFVAALVLLLEERRLEMERSIRESNDRLAGIIANVPGVIYRRVFGVDGLPRFQLVAGRVDEVLGVSADELMKDSNAVITRILPDDEPRIRSAMAIAIREQGPFDEEFRFRHPDGTIRWLHAKSQVREDRGDGSADGIFMDVTRLRKAEAAAVKAKQRADWIADHDALTGLTDRLALIRRAMQEMQASPEGVTLVLLDLSGSKGINERFGHAIGDARILIAARRIAGLLPPGFVARMAGDTFGLLVTDGRSDDEIASFAQRALIVLGGAAEIDGAVVPLGAHCGYAVIEGRGSSIETLVRSAEIALEVARERDDGSAIRYSAAIEHERTERQRFVDSLASAIDIGALTLVWQPIVAAADRTIVGREALCRWNRPGEGPVSPDRFAAAAERSGLWQRLDQYVLRKACQEAARRDDGGWISVNVASSWVGEGDLVAIVAAALAESRLPADRLWLEFTERVVIDEPDRASALLAGLRELGVQVAIDDFGAVYSSLSYLHRLPIAKIKLDRGFVEDLEIDMRARAIVDAVLGLCAQLSIDVVAEGVETEGQLAWLRAHGCRFAQGYLIGRPTPVH</sequence>
<evidence type="ECO:0000313" key="11">
    <source>
        <dbReference type="EMBL" id="MDQ0516098.1"/>
    </source>
</evidence>
<dbReference type="PANTHER" id="PTHR44757">
    <property type="entry name" value="DIGUANYLATE CYCLASE DGCP"/>
    <property type="match status" value="1"/>
</dbReference>
<dbReference type="Gene3D" id="3.30.70.270">
    <property type="match status" value="1"/>
</dbReference>
<keyword evidence="4 6" id="KW-1133">Transmembrane helix</keyword>
<feature type="transmembrane region" description="Helical" evidence="6">
    <location>
        <begin position="12"/>
        <end position="32"/>
    </location>
</feature>
<dbReference type="PROSITE" id="PS50112">
    <property type="entry name" value="PAS"/>
    <property type="match status" value="1"/>
</dbReference>
<accession>A0ABU0M556</accession>
<keyword evidence="2" id="KW-1003">Cell membrane</keyword>
<dbReference type="SUPFAM" id="SSF141868">
    <property type="entry name" value="EAL domain-like"/>
    <property type="match status" value="1"/>
</dbReference>
<comment type="caution">
    <text evidence="11">The sequence shown here is derived from an EMBL/GenBank/DDBJ whole genome shotgun (WGS) entry which is preliminary data.</text>
</comment>
<evidence type="ECO:0000256" key="5">
    <source>
        <dbReference type="ARBA" id="ARBA00023136"/>
    </source>
</evidence>
<dbReference type="InterPro" id="IPR013655">
    <property type="entry name" value="PAS_fold_3"/>
</dbReference>
<keyword evidence="3 6" id="KW-0812">Transmembrane</keyword>
<dbReference type="InterPro" id="IPR035919">
    <property type="entry name" value="EAL_sf"/>
</dbReference>
<dbReference type="CDD" id="cd01948">
    <property type="entry name" value="EAL"/>
    <property type="match status" value="1"/>
</dbReference>
<dbReference type="PANTHER" id="PTHR44757:SF2">
    <property type="entry name" value="BIOFILM ARCHITECTURE MAINTENANCE PROTEIN MBAA"/>
    <property type="match status" value="1"/>
</dbReference>
<dbReference type="Pfam" id="PF00563">
    <property type="entry name" value="EAL"/>
    <property type="match status" value="1"/>
</dbReference>
<dbReference type="InterPro" id="IPR035965">
    <property type="entry name" value="PAS-like_dom_sf"/>
</dbReference>
<dbReference type="Pfam" id="PF07694">
    <property type="entry name" value="5TM-5TMR_LYT"/>
    <property type="match status" value="1"/>
</dbReference>
<dbReference type="SMART" id="SM00086">
    <property type="entry name" value="PAC"/>
    <property type="match status" value="1"/>
</dbReference>
<proteinExistence type="predicted"/>
<evidence type="ECO:0000256" key="3">
    <source>
        <dbReference type="ARBA" id="ARBA00022692"/>
    </source>
</evidence>
<dbReference type="InterPro" id="IPR000014">
    <property type="entry name" value="PAS"/>
</dbReference>
<evidence type="ECO:0000256" key="6">
    <source>
        <dbReference type="SAM" id="Phobius"/>
    </source>
</evidence>
<dbReference type="NCBIfam" id="TIGR00229">
    <property type="entry name" value="sensory_box"/>
    <property type="match status" value="1"/>
</dbReference>
<dbReference type="Proteomes" id="UP001223743">
    <property type="component" value="Unassembled WGS sequence"/>
</dbReference>
<evidence type="ECO:0000256" key="4">
    <source>
        <dbReference type="ARBA" id="ARBA00022989"/>
    </source>
</evidence>
<dbReference type="SMART" id="SM00052">
    <property type="entry name" value="EAL"/>
    <property type="match status" value="1"/>
</dbReference>
<keyword evidence="12" id="KW-1185">Reference proteome</keyword>
<gene>
    <name evidence="11" type="ORF">QO015_001711</name>
</gene>
<dbReference type="InterPro" id="IPR001633">
    <property type="entry name" value="EAL_dom"/>
</dbReference>
<comment type="subcellular location">
    <subcellularLocation>
        <location evidence="1">Cell membrane</location>
        <topology evidence="1">Multi-pass membrane protein</topology>
    </subcellularLocation>
</comment>
<dbReference type="SUPFAM" id="SSF55073">
    <property type="entry name" value="Nucleotide cyclase"/>
    <property type="match status" value="1"/>
</dbReference>
<keyword evidence="5 6" id="KW-0472">Membrane</keyword>
<dbReference type="Pfam" id="PF00990">
    <property type="entry name" value="GGDEF"/>
    <property type="match status" value="1"/>
</dbReference>
<dbReference type="NCBIfam" id="TIGR00254">
    <property type="entry name" value="GGDEF"/>
    <property type="match status" value="1"/>
</dbReference>
<feature type="transmembrane region" description="Helical" evidence="6">
    <location>
        <begin position="74"/>
        <end position="97"/>
    </location>
</feature>
<reference evidence="11 12" key="1">
    <citation type="submission" date="2023-07" db="EMBL/GenBank/DDBJ databases">
        <title>Genomic Encyclopedia of Type Strains, Phase IV (KMG-IV): sequencing the most valuable type-strain genomes for metagenomic binning, comparative biology and taxonomic classification.</title>
        <authorList>
            <person name="Goeker M."/>
        </authorList>
    </citation>
    <scope>NUCLEOTIDE SEQUENCE [LARGE SCALE GENOMIC DNA]</scope>
    <source>
        <strain evidence="11 12">B1-1</strain>
    </source>
</reference>
<feature type="domain" description="PAS" evidence="7">
    <location>
        <begin position="234"/>
        <end position="291"/>
    </location>
</feature>
<dbReference type="InterPro" id="IPR000700">
    <property type="entry name" value="PAS-assoc_C"/>
</dbReference>
<feature type="domain" description="EAL" evidence="9">
    <location>
        <begin position="521"/>
        <end position="761"/>
    </location>
</feature>
<evidence type="ECO:0000259" key="10">
    <source>
        <dbReference type="PROSITE" id="PS50887"/>
    </source>
</evidence>
<dbReference type="SMART" id="SM00267">
    <property type="entry name" value="GGDEF"/>
    <property type="match status" value="1"/>
</dbReference>
<dbReference type="InterPro" id="IPR043128">
    <property type="entry name" value="Rev_trsase/Diguanyl_cyclase"/>
</dbReference>
<dbReference type="SUPFAM" id="SSF55785">
    <property type="entry name" value="PYP-like sensor domain (PAS domain)"/>
    <property type="match status" value="1"/>
</dbReference>
<name>A0ABU0M556_9HYPH</name>
<dbReference type="CDD" id="cd00130">
    <property type="entry name" value="PAS"/>
    <property type="match status" value="1"/>
</dbReference>
<dbReference type="PROSITE" id="PS50883">
    <property type="entry name" value="EAL"/>
    <property type="match status" value="1"/>
</dbReference>
<dbReference type="RefSeq" id="WP_266280049.1">
    <property type="nucleotide sequence ID" value="NZ_JAPKNF010000001.1"/>
</dbReference>
<evidence type="ECO:0000259" key="9">
    <source>
        <dbReference type="PROSITE" id="PS50883"/>
    </source>
</evidence>
<feature type="transmembrane region" description="Helical" evidence="6">
    <location>
        <begin position="143"/>
        <end position="165"/>
    </location>
</feature>
<feature type="transmembrane region" description="Helical" evidence="6">
    <location>
        <begin position="109"/>
        <end position="131"/>
    </location>
</feature>
<evidence type="ECO:0000313" key="12">
    <source>
        <dbReference type="Proteomes" id="UP001223743"/>
    </source>
</evidence>
<protein>
    <submittedName>
        <fullName evidence="11">Diguanylate cyclase (GGDEF)-like protein/PAS domain S-box-containing protein</fullName>
    </submittedName>
</protein>
<dbReference type="Gene3D" id="3.30.450.20">
    <property type="entry name" value="PAS domain"/>
    <property type="match status" value="1"/>
</dbReference>
<feature type="transmembrane region" description="Helical" evidence="6">
    <location>
        <begin position="177"/>
        <end position="201"/>
    </location>
</feature>
<dbReference type="InterPro" id="IPR001610">
    <property type="entry name" value="PAC"/>
</dbReference>
<organism evidence="11 12">
    <name type="scientific">Kaistia geumhonensis</name>
    <dbReference type="NCBI Taxonomy" id="410839"/>
    <lineage>
        <taxon>Bacteria</taxon>
        <taxon>Pseudomonadati</taxon>
        <taxon>Pseudomonadota</taxon>
        <taxon>Alphaproteobacteria</taxon>
        <taxon>Hyphomicrobiales</taxon>
        <taxon>Kaistiaceae</taxon>
        <taxon>Kaistia</taxon>
    </lineage>
</organism>